<evidence type="ECO:0000313" key="2">
    <source>
        <dbReference type="Proteomes" id="UP000823521"/>
    </source>
</evidence>
<reference evidence="1 2" key="1">
    <citation type="submission" date="2019-12" db="EMBL/GenBank/DDBJ databases">
        <title>Whole genome sequencing of endophytic Actinobacterium Micromonospora sp. MPMI6T.</title>
        <authorList>
            <person name="Evv R."/>
            <person name="Podile A.R."/>
        </authorList>
    </citation>
    <scope>NUCLEOTIDE SEQUENCE [LARGE SCALE GENOMIC DNA]</scope>
    <source>
        <strain evidence="1 2">MPMI6</strain>
    </source>
</reference>
<organism evidence="1 2">
    <name type="scientific">Micromonospora echinofusca</name>
    <dbReference type="NCBI Taxonomy" id="47858"/>
    <lineage>
        <taxon>Bacteria</taxon>
        <taxon>Bacillati</taxon>
        <taxon>Actinomycetota</taxon>
        <taxon>Actinomycetes</taxon>
        <taxon>Micromonosporales</taxon>
        <taxon>Micromonosporaceae</taxon>
        <taxon>Micromonospora</taxon>
    </lineage>
</organism>
<proteinExistence type="predicted"/>
<evidence type="ECO:0000313" key="1">
    <source>
        <dbReference type="EMBL" id="MBO4205927.1"/>
    </source>
</evidence>
<name>A0ABS3VN57_MICEH</name>
<protein>
    <recommendedName>
        <fullName evidence="3">DUF403 domain-containing protein</fullName>
    </recommendedName>
</protein>
<dbReference type="RefSeq" id="WP_208812382.1">
    <property type="nucleotide sequence ID" value="NZ_WVUH01000043.1"/>
</dbReference>
<comment type="caution">
    <text evidence="1">The sequence shown here is derived from an EMBL/GenBank/DDBJ whole genome shotgun (WGS) entry which is preliminary data.</text>
</comment>
<gene>
    <name evidence="1" type="ORF">GSF22_07895</name>
</gene>
<keyword evidence="2" id="KW-1185">Reference proteome</keyword>
<sequence>MPGDPGVMPSSAVPLVVIPEPVNRQRPRFDQSVRELWAQAEASLGALIDMIGRSGGTPIDKHFRFAVESLGTLGRRLAAVAPVEGAEQLPPPVPVHSDYFRVRHAALNPEQQAAQAVVNTFRTLADLRLTMLEINDVLAELTSMAALLELLRPEPDPTATVPAERANGRVTEQSWFEPSGDWLDRWFLVHHFYFLVNVHTADELRRACELVEAGDDAAATRALTTAATLIRGFTAGMIHSGALPARYYQEVIRPTMAPPFVRINLTGVMQLEHRRYRAAVDELLRVLPEPYADLYVTRPQLAAARDEVLEADLLDLERHVTLAAVLVGNDRSLVQPGKIAQNATSMLREMRHLRAVKYCPLMQFGDQWLNRMPR</sequence>
<accession>A0ABS3VN57</accession>
<evidence type="ECO:0008006" key="3">
    <source>
        <dbReference type="Google" id="ProtNLM"/>
    </source>
</evidence>
<dbReference type="Proteomes" id="UP000823521">
    <property type="component" value="Unassembled WGS sequence"/>
</dbReference>
<dbReference type="EMBL" id="WVUH01000043">
    <property type="protein sequence ID" value="MBO4205927.1"/>
    <property type="molecule type" value="Genomic_DNA"/>
</dbReference>